<protein>
    <recommendedName>
        <fullName evidence="9">DNA repair protein Rad1</fullName>
    </recommendedName>
</protein>
<evidence type="ECO:0000256" key="5">
    <source>
        <dbReference type="ARBA" id="ARBA00023242"/>
    </source>
</evidence>
<evidence type="ECO:0000313" key="7">
    <source>
        <dbReference type="EMBL" id="KIX07819.1"/>
    </source>
</evidence>
<dbReference type="FunFam" id="3.70.10.10:FF:000014">
    <property type="entry name" value="DNA repair protein Rad1, putative"/>
    <property type="match status" value="1"/>
</dbReference>
<feature type="region of interest" description="Disordered" evidence="6">
    <location>
        <begin position="345"/>
        <end position="367"/>
    </location>
</feature>
<dbReference type="GeneID" id="25290544"/>
<accession>A0A0D2IPJ9</accession>
<evidence type="ECO:0000256" key="3">
    <source>
        <dbReference type="ARBA" id="ARBA00022763"/>
    </source>
</evidence>
<dbReference type="EMBL" id="KN847476">
    <property type="protein sequence ID" value="KIX07819.1"/>
    <property type="molecule type" value="Genomic_DNA"/>
</dbReference>
<dbReference type="PRINTS" id="PR01245">
    <property type="entry name" value="RAD1REC1"/>
</dbReference>
<dbReference type="GO" id="GO:0000077">
    <property type="term" value="P:DNA damage checkpoint signaling"/>
    <property type="evidence" value="ECO:0007669"/>
    <property type="project" value="InterPro"/>
</dbReference>
<gene>
    <name evidence="7" type="ORF">Z518_02473</name>
</gene>
<dbReference type="OrthoDB" id="337581at2759"/>
<feature type="region of interest" description="Disordered" evidence="6">
    <location>
        <begin position="223"/>
        <end position="246"/>
    </location>
</feature>
<keyword evidence="5" id="KW-0539">Nucleus</keyword>
<dbReference type="VEuPathDB" id="FungiDB:Z518_02473"/>
<dbReference type="AlphaFoldDB" id="A0A0D2IPJ9"/>
<dbReference type="HOGENOM" id="CLU_035332_0_0_1"/>
<evidence type="ECO:0000256" key="4">
    <source>
        <dbReference type="ARBA" id="ARBA00023204"/>
    </source>
</evidence>
<evidence type="ECO:0000256" key="1">
    <source>
        <dbReference type="ARBA" id="ARBA00004123"/>
    </source>
</evidence>
<evidence type="ECO:0000256" key="2">
    <source>
        <dbReference type="ARBA" id="ARBA00010991"/>
    </source>
</evidence>
<dbReference type="GO" id="GO:0030896">
    <property type="term" value="C:checkpoint clamp complex"/>
    <property type="evidence" value="ECO:0007669"/>
    <property type="project" value="TreeGrafter"/>
</dbReference>
<keyword evidence="3" id="KW-0227">DNA damage</keyword>
<dbReference type="STRING" id="1442369.A0A0D2IPJ9"/>
<dbReference type="RefSeq" id="XP_013274955.1">
    <property type="nucleotide sequence ID" value="XM_013419501.1"/>
</dbReference>
<dbReference type="Proteomes" id="UP000053617">
    <property type="component" value="Unassembled WGS sequence"/>
</dbReference>
<evidence type="ECO:0000256" key="6">
    <source>
        <dbReference type="SAM" id="MobiDB-lite"/>
    </source>
</evidence>
<keyword evidence="4" id="KW-0234">DNA repair</keyword>
<reference evidence="7 8" key="1">
    <citation type="submission" date="2015-01" db="EMBL/GenBank/DDBJ databases">
        <title>The Genome Sequence of Rhinocladiella mackenzie CBS 650.93.</title>
        <authorList>
            <consortium name="The Broad Institute Genomics Platform"/>
            <person name="Cuomo C."/>
            <person name="de Hoog S."/>
            <person name="Gorbushina A."/>
            <person name="Stielow B."/>
            <person name="Teixiera M."/>
            <person name="Abouelleil A."/>
            <person name="Chapman S.B."/>
            <person name="Priest M."/>
            <person name="Young S.K."/>
            <person name="Wortman J."/>
            <person name="Nusbaum C."/>
            <person name="Birren B."/>
        </authorList>
    </citation>
    <scope>NUCLEOTIDE SEQUENCE [LARGE SCALE GENOMIC DNA]</scope>
    <source>
        <strain evidence="7 8">CBS 650.93</strain>
    </source>
</reference>
<name>A0A0D2IPJ9_9EURO</name>
<dbReference type="Pfam" id="PF02144">
    <property type="entry name" value="Rad1"/>
    <property type="match status" value="1"/>
</dbReference>
<dbReference type="Gene3D" id="3.70.10.10">
    <property type="match status" value="1"/>
</dbReference>
<feature type="compositionally biased region" description="Acidic residues" evidence="6">
    <location>
        <begin position="346"/>
        <end position="360"/>
    </location>
</feature>
<evidence type="ECO:0000313" key="8">
    <source>
        <dbReference type="Proteomes" id="UP000053617"/>
    </source>
</evidence>
<comment type="subcellular location">
    <subcellularLocation>
        <location evidence="1">Nucleus</location>
    </subcellularLocation>
</comment>
<evidence type="ECO:0008006" key="9">
    <source>
        <dbReference type="Google" id="ProtNLM"/>
    </source>
</evidence>
<dbReference type="PANTHER" id="PTHR10870:SF0">
    <property type="entry name" value="CELL CYCLE CHECKPOINT PROTEIN RAD1"/>
    <property type="match status" value="1"/>
</dbReference>
<dbReference type="PANTHER" id="PTHR10870">
    <property type="entry name" value="CELL CYCLE CHECKPOINT PROTEIN RAD1"/>
    <property type="match status" value="1"/>
</dbReference>
<organism evidence="7 8">
    <name type="scientific">Rhinocladiella mackenziei CBS 650.93</name>
    <dbReference type="NCBI Taxonomy" id="1442369"/>
    <lineage>
        <taxon>Eukaryota</taxon>
        <taxon>Fungi</taxon>
        <taxon>Dikarya</taxon>
        <taxon>Ascomycota</taxon>
        <taxon>Pezizomycotina</taxon>
        <taxon>Eurotiomycetes</taxon>
        <taxon>Chaetothyriomycetidae</taxon>
        <taxon>Chaetothyriales</taxon>
        <taxon>Herpotrichiellaceae</taxon>
        <taxon>Rhinocladiella</taxon>
    </lineage>
</organism>
<dbReference type="GO" id="GO:0006281">
    <property type="term" value="P:DNA repair"/>
    <property type="evidence" value="ECO:0007669"/>
    <property type="project" value="UniProtKB-KW"/>
</dbReference>
<comment type="similarity">
    <text evidence="2">Belongs to the rad1 family.</text>
</comment>
<keyword evidence="8" id="KW-1185">Reference proteome</keyword>
<proteinExistence type="inferred from homology"/>
<sequence>MAGLPIFSATSTNARQLYLLLRCIAFSQRAEVQITQSGMKFSVEEARVVQGLTFLDKALFSTYNLNLDDEEHSLPPFSISIVALLETLQIFGIAEANSSSRHPYGGFSSSYGNAFNAPALAVGGTCRISYQEAGAPLTITIEDGSVTTTCEMNTYETNETYDDDGDIPLDRNALCMKVIMKSTWLNDAISELSGTNPSVLVLSASSRSAPYFALEGEGGPFGDSTVDFMPNSKTEPTPSGPRGKRQPLVTETFSVVAPSGSHNRIRQRYKFDMVKRAGRAMALASKVSIRQDQQGVLSLQFMIDLGDGANAGPRQDEVNGSVGAPPSPGSVAFVDFRFVPLVGDKEEYESETDSEEDIDSQEPHIAE</sequence>
<dbReference type="InterPro" id="IPR003021">
    <property type="entry name" value="Rad1_Rec1_Rad17"/>
</dbReference>